<accession>A0A382D9D3</accession>
<reference evidence="2" key="1">
    <citation type="submission" date="2018-05" db="EMBL/GenBank/DDBJ databases">
        <authorList>
            <person name="Lanie J.A."/>
            <person name="Ng W.-L."/>
            <person name="Kazmierczak K.M."/>
            <person name="Andrzejewski T.M."/>
            <person name="Davidsen T.M."/>
            <person name="Wayne K.J."/>
            <person name="Tettelin H."/>
            <person name="Glass J.I."/>
            <person name="Rusch D."/>
            <person name="Podicherti R."/>
            <person name="Tsui H.-C.T."/>
            <person name="Winkler M.E."/>
        </authorList>
    </citation>
    <scope>NUCLEOTIDE SEQUENCE</scope>
</reference>
<dbReference type="AlphaFoldDB" id="A0A382D9D3"/>
<protein>
    <recommendedName>
        <fullName evidence="3">Major facilitator superfamily (MFS) profile domain-containing protein</fullName>
    </recommendedName>
</protein>
<evidence type="ECO:0000313" key="2">
    <source>
        <dbReference type="EMBL" id="SVB34865.1"/>
    </source>
</evidence>
<feature type="transmembrane region" description="Helical" evidence="1">
    <location>
        <begin position="108"/>
        <end position="127"/>
    </location>
</feature>
<dbReference type="SUPFAM" id="SSF103473">
    <property type="entry name" value="MFS general substrate transporter"/>
    <property type="match status" value="1"/>
</dbReference>
<gene>
    <name evidence="2" type="ORF">METZ01_LOCUS187719</name>
</gene>
<sequence length="198" mass="21096">MVLALGAPFAQMANTRWRSATLVIVFALVGTSSLLYGYADTAVGLILPQLLMGISSCAFYGNMLAVSFQLKGGANQGAVQGRITAFQGMGVFAGPLLGGWLLPWGATWAFLPGALCALIGAWAAAQLSPSQDMEERPGMVRYLLSSYGRWYRVITGRPTVQLGMVLMALSSFQFYVTGGVFYLVYASSLGKAPFGQRV</sequence>
<feature type="transmembrane region" description="Helical" evidence="1">
    <location>
        <begin position="45"/>
        <end position="70"/>
    </location>
</feature>
<keyword evidence="1" id="KW-0812">Transmembrane</keyword>
<dbReference type="InterPro" id="IPR036259">
    <property type="entry name" value="MFS_trans_sf"/>
</dbReference>
<dbReference type="EMBL" id="UINC01038203">
    <property type="protein sequence ID" value="SVB34865.1"/>
    <property type="molecule type" value="Genomic_DNA"/>
</dbReference>
<organism evidence="2">
    <name type="scientific">marine metagenome</name>
    <dbReference type="NCBI Taxonomy" id="408172"/>
    <lineage>
        <taxon>unclassified sequences</taxon>
        <taxon>metagenomes</taxon>
        <taxon>ecological metagenomes</taxon>
    </lineage>
</organism>
<name>A0A382D9D3_9ZZZZ</name>
<feature type="transmembrane region" description="Helical" evidence="1">
    <location>
        <begin position="20"/>
        <end position="39"/>
    </location>
</feature>
<proteinExistence type="predicted"/>
<feature type="transmembrane region" description="Helical" evidence="1">
    <location>
        <begin position="162"/>
        <end position="185"/>
    </location>
</feature>
<evidence type="ECO:0008006" key="3">
    <source>
        <dbReference type="Google" id="ProtNLM"/>
    </source>
</evidence>
<keyword evidence="1" id="KW-1133">Transmembrane helix</keyword>
<evidence type="ECO:0000256" key="1">
    <source>
        <dbReference type="SAM" id="Phobius"/>
    </source>
</evidence>
<keyword evidence="1" id="KW-0472">Membrane</keyword>
<dbReference type="Gene3D" id="1.20.1250.20">
    <property type="entry name" value="MFS general substrate transporter like domains"/>
    <property type="match status" value="1"/>
</dbReference>